<protein>
    <submittedName>
        <fullName evidence="3">Uncharacterized protein</fullName>
    </submittedName>
</protein>
<keyword evidence="2" id="KW-0472">Membrane</keyword>
<feature type="transmembrane region" description="Helical" evidence="2">
    <location>
        <begin position="112"/>
        <end position="131"/>
    </location>
</feature>
<dbReference type="GeneID" id="87881984"/>
<reference evidence="3" key="1">
    <citation type="journal article" date="2023" name="Mol. Phylogenet. Evol.">
        <title>Genome-scale phylogeny and comparative genomics of the fungal order Sordariales.</title>
        <authorList>
            <person name="Hensen N."/>
            <person name="Bonometti L."/>
            <person name="Westerberg I."/>
            <person name="Brannstrom I.O."/>
            <person name="Guillou S."/>
            <person name="Cros-Aarteil S."/>
            <person name="Calhoun S."/>
            <person name="Haridas S."/>
            <person name="Kuo A."/>
            <person name="Mondo S."/>
            <person name="Pangilinan J."/>
            <person name="Riley R."/>
            <person name="LaButti K."/>
            <person name="Andreopoulos B."/>
            <person name="Lipzen A."/>
            <person name="Chen C."/>
            <person name="Yan M."/>
            <person name="Daum C."/>
            <person name="Ng V."/>
            <person name="Clum A."/>
            <person name="Steindorff A."/>
            <person name="Ohm R.A."/>
            <person name="Martin F."/>
            <person name="Silar P."/>
            <person name="Natvig D.O."/>
            <person name="Lalanne C."/>
            <person name="Gautier V."/>
            <person name="Ament-Velasquez S.L."/>
            <person name="Kruys A."/>
            <person name="Hutchinson M.I."/>
            <person name="Powell A.J."/>
            <person name="Barry K."/>
            <person name="Miller A.N."/>
            <person name="Grigoriev I.V."/>
            <person name="Debuchy R."/>
            <person name="Gladieux P."/>
            <person name="Hiltunen Thoren M."/>
            <person name="Johannesson H."/>
        </authorList>
    </citation>
    <scope>NUCLEOTIDE SEQUENCE</scope>
    <source>
        <strain evidence="3">CBS 333.67</strain>
    </source>
</reference>
<proteinExistence type="predicted"/>
<feature type="transmembrane region" description="Helical" evidence="2">
    <location>
        <begin position="143"/>
        <end position="173"/>
    </location>
</feature>
<organism evidence="3 4">
    <name type="scientific">Chaetomium strumarium</name>
    <dbReference type="NCBI Taxonomy" id="1170767"/>
    <lineage>
        <taxon>Eukaryota</taxon>
        <taxon>Fungi</taxon>
        <taxon>Dikarya</taxon>
        <taxon>Ascomycota</taxon>
        <taxon>Pezizomycotina</taxon>
        <taxon>Sordariomycetes</taxon>
        <taxon>Sordariomycetidae</taxon>
        <taxon>Sordariales</taxon>
        <taxon>Chaetomiaceae</taxon>
        <taxon>Chaetomium</taxon>
    </lineage>
</organism>
<feature type="region of interest" description="Disordered" evidence="1">
    <location>
        <begin position="1"/>
        <end position="24"/>
    </location>
</feature>
<keyword evidence="2" id="KW-0812">Transmembrane</keyword>
<dbReference type="Proteomes" id="UP001273166">
    <property type="component" value="Unassembled WGS sequence"/>
</dbReference>
<evidence type="ECO:0000313" key="3">
    <source>
        <dbReference type="EMBL" id="KAK3304645.1"/>
    </source>
</evidence>
<keyword evidence="2" id="KW-1133">Transmembrane helix</keyword>
<gene>
    <name evidence="3" type="ORF">B0T15DRAFT_249690</name>
</gene>
<name>A0AAJ0GRL9_9PEZI</name>
<keyword evidence="4" id="KW-1185">Reference proteome</keyword>
<accession>A0AAJ0GRL9</accession>
<dbReference type="EMBL" id="JAUDZG010000005">
    <property type="protein sequence ID" value="KAK3304645.1"/>
    <property type="molecule type" value="Genomic_DNA"/>
</dbReference>
<sequence>MIQREFFPDEQILPHPPDEGSYSKSGTIIGNWKFIAPYGTATDVSCLQRWKEVASELNTQAHSTRIRNPDAKDLLGRPEGNPVSETGNLRMSYSSAFVDAVTLGDAVTPRPFIVLLAAALPTVYGGVHLSAWNFEFPTTVEHLLWKIMCFTIIGAVPAMLGTFAILFFIAFCVSMVVELTTGEDVGGHSASLPRGFTKRLGPSF</sequence>
<reference evidence="3" key="2">
    <citation type="submission" date="2023-06" db="EMBL/GenBank/DDBJ databases">
        <authorList>
            <consortium name="Lawrence Berkeley National Laboratory"/>
            <person name="Mondo S.J."/>
            <person name="Hensen N."/>
            <person name="Bonometti L."/>
            <person name="Westerberg I."/>
            <person name="Brannstrom I.O."/>
            <person name="Guillou S."/>
            <person name="Cros-Aarteil S."/>
            <person name="Calhoun S."/>
            <person name="Haridas S."/>
            <person name="Kuo A."/>
            <person name="Pangilinan J."/>
            <person name="Riley R."/>
            <person name="Labutti K."/>
            <person name="Andreopoulos B."/>
            <person name="Lipzen A."/>
            <person name="Chen C."/>
            <person name="Yanf M."/>
            <person name="Daum C."/>
            <person name="Ng V."/>
            <person name="Clum A."/>
            <person name="Steindorff A."/>
            <person name="Ohm R."/>
            <person name="Martin F."/>
            <person name="Silar P."/>
            <person name="Natvig D."/>
            <person name="Lalanne C."/>
            <person name="Gautier V."/>
            <person name="Ament-Velasquez S.L."/>
            <person name="Kruys A."/>
            <person name="Hutchinson M.I."/>
            <person name="Powell A.J."/>
            <person name="Barry K."/>
            <person name="Miller A.N."/>
            <person name="Grigoriev I.V."/>
            <person name="Debuchy R."/>
            <person name="Gladieux P."/>
            <person name="Thoren M.H."/>
            <person name="Johannesson H."/>
        </authorList>
    </citation>
    <scope>NUCLEOTIDE SEQUENCE</scope>
    <source>
        <strain evidence="3">CBS 333.67</strain>
    </source>
</reference>
<dbReference type="AlphaFoldDB" id="A0AAJ0GRL9"/>
<evidence type="ECO:0000256" key="2">
    <source>
        <dbReference type="SAM" id="Phobius"/>
    </source>
</evidence>
<evidence type="ECO:0000313" key="4">
    <source>
        <dbReference type="Proteomes" id="UP001273166"/>
    </source>
</evidence>
<evidence type="ECO:0000256" key="1">
    <source>
        <dbReference type="SAM" id="MobiDB-lite"/>
    </source>
</evidence>
<comment type="caution">
    <text evidence="3">The sequence shown here is derived from an EMBL/GenBank/DDBJ whole genome shotgun (WGS) entry which is preliminary data.</text>
</comment>
<dbReference type="RefSeq" id="XP_062720425.1">
    <property type="nucleotide sequence ID" value="XM_062863155.1"/>
</dbReference>